<reference evidence="3 4" key="1">
    <citation type="submission" date="2020-04" db="EMBL/GenBank/DDBJ databases">
        <authorList>
            <person name="Wallbank WR R."/>
            <person name="Pardo Diaz C."/>
            <person name="Kozak K."/>
            <person name="Martin S."/>
            <person name="Jiggins C."/>
            <person name="Moest M."/>
            <person name="Warren A I."/>
            <person name="Byers J.R.P. K."/>
            <person name="Montejo-Kovacevich G."/>
            <person name="Yen C E."/>
        </authorList>
    </citation>
    <scope>NUCLEOTIDE SEQUENCE [LARGE SCALE GENOMIC DNA]</scope>
</reference>
<dbReference type="AlphaFoldDB" id="A0A8S1AUC4"/>
<dbReference type="EMBL" id="CADEBD010000288">
    <property type="protein sequence ID" value="CAB3231019.1"/>
    <property type="molecule type" value="Genomic_DNA"/>
</dbReference>
<gene>
    <name evidence="2" type="ORF">APLA_LOCUS12492</name>
    <name evidence="1" type="ORF">APLA_LOCUS4878</name>
</gene>
<comment type="caution">
    <text evidence="2">The sequence shown here is derived from an EMBL/GenBank/DDBJ whole genome shotgun (WGS) entry which is preliminary data.</text>
</comment>
<evidence type="ECO:0000313" key="2">
    <source>
        <dbReference type="EMBL" id="CAB3250040.1"/>
    </source>
</evidence>
<name>A0A8S1AUC4_ARCPL</name>
<protein>
    <submittedName>
        <fullName evidence="2">Uncharacterized protein</fullName>
    </submittedName>
</protein>
<organism evidence="2 3">
    <name type="scientific">Arctia plantaginis</name>
    <name type="common">Wood tiger moth</name>
    <name type="synonym">Phalaena plantaginis</name>
    <dbReference type="NCBI Taxonomy" id="874455"/>
    <lineage>
        <taxon>Eukaryota</taxon>
        <taxon>Metazoa</taxon>
        <taxon>Ecdysozoa</taxon>
        <taxon>Arthropoda</taxon>
        <taxon>Hexapoda</taxon>
        <taxon>Insecta</taxon>
        <taxon>Pterygota</taxon>
        <taxon>Neoptera</taxon>
        <taxon>Endopterygota</taxon>
        <taxon>Lepidoptera</taxon>
        <taxon>Glossata</taxon>
        <taxon>Ditrysia</taxon>
        <taxon>Noctuoidea</taxon>
        <taxon>Erebidae</taxon>
        <taxon>Arctiinae</taxon>
        <taxon>Arctia</taxon>
    </lineage>
</organism>
<dbReference type="Proteomes" id="UP000494106">
    <property type="component" value="Unassembled WGS sequence"/>
</dbReference>
<evidence type="ECO:0000313" key="4">
    <source>
        <dbReference type="Proteomes" id="UP000494256"/>
    </source>
</evidence>
<dbReference type="EMBL" id="CADEBC010000540">
    <property type="protein sequence ID" value="CAB3250040.1"/>
    <property type="molecule type" value="Genomic_DNA"/>
</dbReference>
<accession>A0A8S1AUC4</accession>
<dbReference type="Proteomes" id="UP000494256">
    <property type="component" value="Unassembled WGS sequence"/>
</dbReference>
<evidence type="ECO:0000313" key="1">
    <source>
        <dbReference type="EMBL" id="CAB3231019.1"/>
    </source>
</evidence>
<sequence>METRRTQEGLTRGMLSRWLALKAGAWQGLRRGHSAWLVHTVRTVGGTLARGAATRLGRSTQCGADTACDRAHHSPSEAGLSARRWRAAGGSARAHQVYGYDRGRGRARLINQTSPIRTRYTGSPPPYSIFGAGHIFIIITPHIHKRHVIASKLTARGGRRPVGGADAR</sequence>
<keyword evidence="3" id="KW-1185">Reference proteome</keyword>
<evidence type="ECO:0000313" key="3">
    <source>
        <dbReference type="Proteomes" id="UP000494106"/>
    </source>
</evidence>
<proteinExistence type="predicted"/>
<dbReference type="OrthoDB" id="7050098at2759"/>